<dbReference type="GO" id="GO:0033828">
    <property type="term" value="F:glucosylglycerol-phosphate synthase activity"/>
    <property type="evidence" value="ECO:0007669"/>
    <property type="project" value="UniProtKB-EC"/>
</dbReference>
<dbReference type="NCBIfam" id="TIGR02398">
    <property type="entry name" value="gluc_glyc_Psyn"/>
    <property type="match status" value="1"/>
</dbReference>
<dbReference type="GO" id="GO:0003825">
    <property type="term" value="F:alpha,alpha-trehalose-phosphate synthase (UDP-forming) activity"/>
    <property type="evidence" value="ECO:0007669"/>
    <property type="project" value="TreeGrafter"/>
</dbReference>
<dbReference type="Proteomes" id="UP000005324">
    <property type="component" value="Unassembled WGS sequence"/>
</dbReference>
<dbReference type="RefSeq" id="WP_007005030.1">
    <property type="nucleotide sequence ID" value="NZ_GG770780.1"/>
</dbReference>
<sequence length="507" mass="56306">MSTETPKSSLVIVYHRQPYEEAVENGQTVFRPNRSPNGIVPTLKSFFRRTAPGAGAWVAWKLARPGERFERAVHIDDENGGYTVSRLGLTAEEVESFYHVTSKEALWPVLHSFPSLFHYDNADWDTFRAVNRKFAEAAAAQAEDDAVIWVHDYNLWLVPAYLRQLKPHARIAFFHHTPFPAPDVFNILPWRQEILDSLLACDSVGFHTPRYAANFAALARALGGAELAEEAPVPAAFGAPGQALSEPTMPTLLRARGREVRIDTAPVGTDAALIADVVRRPENRAIQQEIRDGLSGRRMIMAVGRTDYTKGMIEALQGFERLLERRPELVGEVKLVATSVRAAAQMKVYEDTQRDIEALAGRINGRFSRLDWTPVVLFSNSIPFETLLAYYHVADLCLTTPLRDGLNLVAKEYVAAKQGQPGALVLSEFAGCAVELPDAVMTNPYSKRNLDRALDEALDMPQAEAIARMERMGRAVQEGDISLWTDHIFAEFEAIGFRPPAPLSTAA</sequence>
<dbReference type="AlphaFoldDB" id="D5RL46"/>
<dbReference type="CDD" id="cd03788">
    <property type="entry name" value="GT20_TPS"/>
    <property type="match status" value="1"/>
</dbReference>
<dbReference type="PANTHER" id="PTHR10788:SF106">
    <property type="entry name" value="BCDNA.GH08860"/>
    <property type="match status" value="1"/>
</dbReference>
<proteinExistence type="inferred from homology"/>
<dbReference type="OrthoDB" id="9815690at2"/>
<comment type="caution">
    <text evidence="2">The sequence shown here is derived from an EMBL/GenBank/DDBJ whole genome shotgun (WGS) entry which is preliminary data.</text>
</comment>
<reference evidence="2 3" key="1">
    <citation type="submission" date="2010-04" db="EMBL/GenBank/DDBJ databases">
        <authorList>
            <person name="Qin X."/>
            <person name="Bachman B."/>
            <person name="Battles P."/>
            <person name="Bell A."/>
            <person name="Bess C."/>
            <person name="Bickham C."/>
            <person name="Chaboub L."/>
            <person name="Chen D."/>
            <person name="Coyle M."/>
            <person name="Deiros D.R."/>
            <person name="Dinh H."/>
            <person name="Forbes L."/>
            <person name="Fowler G."/>
            <person name="Francisco L."/>
            <person name="Fu Q."/>
            <person name="Gubbala S."/>
            <person name="Hale W."/>
            <person name="Han Y."/>
            <person name="Hemphill L."/>
            <person name="Highlander S.K."/>
            <person name="Hirani K."/>
            <person name="Hogues M."/>
            <person name="Jackson L."/>
            <person name="Jakkamsetti A."/>
            <person name="Javaid M."/>
            <person name="Jiang H."/>
            <person name="Korchina V."/>
            <person name="Kovar C."/>
            <person name="Lara F."/>
            <person name="Lee S."/>
            <person name="Mata R."/>
            <person name="Mathew T."/>
            <person name="Moen C."/>
            <person name="Morales K."/>
            <person name="Munidasa M."/>
            <person name="Nazareth L."/>
            <person name="Ngo R."/>
            <person name="Nguyen L."/>
            <person name="Okwuonu G."/>
            <person name="Ongeri F."/>
            <person name="Patil S."/>
            <person name="Petrosino J."/>
            <person name="Pham C."/>
            <person name="Pham P."/>
            <person name="Pu L.-L."/>
            <person name="Puazo M."/>
            <person name="Raj R."/>
            <person name="Reid J."/>
            <person name="Rouhana J."/>
            <person name="Saada N."/>
            <person name="Shang Y."/>
            <person name="Simmons D."/>
            <person name="Thornton R."/>
            <person name="Warren J."/>
            <person name="Weissenberger G."/>
            <person name="Zhang J."/>
            <person name="Zhang L."/>
            <person name="Zhou C."/>
            <person name="Zhu D."/>
            <person name="Muzny D."/>
            <person name="Worley K."/>
            <person name="Gibbs R."/>
        </authorList>
    </citation>
    <scope>NUCLEOTIDE SEQUENCE [LARGE SCALE GENOMIC DNA]</scope>
    <source>
        <strain evidence="2 3">ATCC 49957</strain>
    </source>
</reference>
<dbReference type="SUPFAM" id="SSF53756">
    <property type="entry name" value="UDP-Glycosyltransferase/glycogen phosphorylase"/>
    <property type="match status" value="1"/>
</dbReference>
<evidence type="ECO:0000313" key="3">
    <source>
        <dbReference type="Proteomes" id="UP000005324"/>
    </source>
</evidence>
<dbReference type="HOGENOM" id="CLU_002351_7_1_5"/>
<protein>
    <submittedName>
        <fullName evidence="2">Glucosylglycerol-phosphate synthase</fullName>
        <ecNumber evidence="2">2.4.1.213</ecNumber>
    </submittedName>
</protein>
<dbReference type="InterPro" id="IPR001830">
    <property type="entry name" value="Glyco_trans_20"/>
</dbReference>
<keyword evidence="3" id="KW-1185">Reference proteome</keyword>
<dbReference type="Gene3D" id="3.40.50.2000">
    <property type="entry name" value="Glycogen Phosphorylase B"/>
    <property type="match status" value="2"/>
</dbReference>
<gene>
    <name evidence="2" type="primary">ggpS</name>
    <name evidence="2" type="ORF">HMPREF0731_1807</name>
</gene>
<dbReference type="GO" id="GO:0005992">
    <property type="term" value="P:trehalose biosynthetic process"/>
    <property type="evidence" value="ECO:0007669"/>
    <property type="project" value="InterPro"/>
</dbReference>
<keyword evidence="2" id="KW-0328">Glycosyltransferase</keyword>
<dbReference type="Pfam" id="PF00982">
    <property type="entry name" value="Glyco_transf_20"/>
    <property type="match status" value="1"/>
</dbReference>
<evidence type="ECO:0000256" key="1">
    <source>
        <dbReference type="ARBA" id="ARBA00008799"/>
    </source>
</evidence>
<organism evidence="2 3">
    <name type="scientific">Pseudoroseomonas cervicalis ATCC 49957</name>
    <dbReference type="NCBI Taxonomy" id="525371"/>
    <lineage>
        <taxon>Bacteria</taxon>
        <taxon>Pseudomonadati</taxon>
        <taxon>Pseudomonadota</taxon>
        <taxon>Alphaproteobacteria</taxon>
        <taxon>Acetobacterales</taxon>
        <taxon>Roseomonadaceae</taxon>
        <taxon>Roseomonas</taxon>
    </lineage>
</organism>
<dbReference type="GO" id="GO:0051473">
    <property type="term" value="P:glucosylglycerol biosynthetic process"/>
    <property type="evidence" value="ECO:0007669"/>
    <property type="project" value="InterPro"/>
</dbReference>
<dbReference type="InterPro" id="IPR012764">
    <property type="entry name" value="Gluc_glyc_Psyn"/>
</dbReference>
<evidence type="ECO:0000313" key="2">
    <source>
        <dbReference type="EMBL" id="EFH11984.1"/>
    </source>
</evidence>
<name>D5RL46_9PROT</name>
<dbReference type="PANTHER" id="PTHR10788">
    <property type="entry name" value="TREHALOSE-6-PHOSPHATE SYNTHASE"/>
    <property type="match status" value="1"/>
</dbReference>
<dbReference type="EC" id="2.4.1.213" evidence="2"/>
<keyword evidence="2" id="KW-0808">Transferase</keyword>
<comment type="similarity">
    <text evidence="1">Belongs to the glycosyltransferase 20 family.</text>
</comment>
<dbReference type="EMBL" id="ADVL01000293">
    <property type="protein sequence ID" value="EFH11984.1"/>
    <property type="molecule type" value="Genomic_DNA"/>
</dbReference>
<accession>D5RL46</accession>